<evidence type="ECO:0000256" key="8">
    <source>
        <dbReference type="ARBA" id="ARBA00039866"/>
    </source>
</evidence>
<comment type="catalytic activity">
    <reaction evidence="10">
        <text>a (3R)-hydroxyacyl-[ACP] + L-ornithine = a lyso-ornithine lipid + holo-[ACP] + H(+)</text>
        <dbReference type="Rhea" id="RHEA:20633"/>
        <dbReference type="Rhea" id="RHEA-COMP:9685"/>
        <dbReference type="Rhea" id="RHEA-COMP:9945"/>
        <dbReference type="ChEBI" id="CHEBI:15378"/>
        <dbReference type="ChEBI" id="CHEBI:46911"/>
        <dbReference type="ChEBI" id="CHEBI:64479"/>
        <dbReference type="ChEBI" id="CHEBI:78827"/>
        <dbReference type="ChEBI" id="CHEBI:138482"/>
        <dbReference type="EC" id="2.3.2.30"/>
    </reaction>
    <physiologicalReaction direction="left-to-right" evidence="10">
        <dbReference type="Rhea" id="RHEA:20634"/>
    </physiologicalReaction>
</comment>
<evidence type="ECO:0000256" key="6">
    <source>
        <dbReference type="ARBA" id="ARBA00038095"/>
    </source>
</evidence>
<dbReference type="Pfam" id="PF13444">
    <property type="entry name" value="Acetyltransf_5"/>
    <property type="match status" value="1"/>
</dbReference>
<organism evidence="11 12">
    <name type="scientific">Advenella faeciporci</name>
    <dbReference type="NCBI Taxonomy" id="797535"/>
    <lineage>
        <taxon>Bacteria</taxon>
        <taxon>Pseudomonadati</taxon>
        <taxon>Pseudomonadota</taxon>
        <taxon>Betaproteobacteria</taxon>
        <taxon>Burkholderiales</taxon>
        <taxon>Alcaligenaceae</taxon>
    </lineage>
</organism>
<dbReference type="EMBL" id="BMYS01000018">
    <property type="protein sequence ID" value="GGW92378.1"/>
    <property type="molecule type" value="Genomic_DNA"/>
</dbReference>
<keyword evidence="5" id="KW-0012">Acyltransferase</keyword>
<protein>
    <recommendedName>
        <fullName evidence="8">L-ornithine N(alpha)-acyltransferase</fullName>
        <ecNumber evidence="7">2.3.2.30</ecNumber>
    </recommendedName>
</protein>
<dbReference type="GO" id="GO:0006629">
    <property type="term" value="P:lipid metabolic process"/>
    <property type="evidence" value="ECO:0007669"/>
    <property type="project" value="UniProtKB-KW"/>
</dbReference>
<dbReference type="InterPro" id="IPR016181">
    <property type="entry name" value="Acyl_CoA_acyltransferase"/>
</dbReference>
<dbReference type="GO" id="GO:0043810">
    <property type="term" value="F:ornithine-acyl [acyl carrier protein] N-acyltransferase activity"/>
    <property type="evidence" value="ECO:0007669"/>
    <property type="project" value="UniProtKB-EC"/>
</dbReference>
<evidence type="ECO:0000256" key="10">
    <source>
        <dbReference type="ARBA" id="ARBA00047785"/>
    </source>
</evidence>
<dbReference type="PANTHER" id="PTHR37323:SF1">
    <property type="entry name" value="L-ORNITHINE N(ALPHA)-ACYLTRANSFERASE"/>
    <property type="match status" value="1"/>
</dbReference>
<dbReference type="EC" id="2.3.2.30" evidence="7"/>
<evidence type="ECO:0000313" key="11">
    <source>
        <dbReference type="EMBL" id="GGW92378.1"/>
    </source>
</evidence>
<evidence type="ECO:0000256" key="9">
    <source>
        <dbReference type="ARBA" id="ARBA00045724"/>
    </source>
</evidence>
<dbReference type="Gene3D" id="3.40.630.30">
    <property type="match status" value="1"/>
</dbReference>
<comment type="pathway">
    <text evidence="1">Lipid metabolism.</text>
</comment>
<evidence type="ECO:0000256" key="2">
    <source>
        <dbReference type="ARBA" id="ARBA00022516"/>
    </source>
</evidence>
<keyword evidence="2" id="KW-0444">Lipid biosynthesis</keyword>
<reference evidence="11" key="1">
    <citation type="journal article" date="2014" name="Int. J. Syst. Evol. Microbiol.">
        <title>Complete genome sequence of Corynebacterium casei LMG S-19264T (=DSM 44701T), isolated from a smear-ripened cheese.</title>
        <authorList>
            <consortium name="US DOE Joint Genome Institute (JGI-PGF)"/>
            <person name="Walter F."/>
            <person name="Albersmeier A."/>
            <person name="Kalinowski J."/>
            <person name="Ruckert C."/>
        </authorList>
    </citation>
    <scope>NUCLEOTIDE SEQUENCE</scope>
    <source>
        <strain evidence="11">KCTC 23732</strain>
    </source>
</reference>
<dbReference type="RefSeq" id="WP_189385657.1">
    <property type="nucleotide sequence ID" value="NZ_BAABFY010000012.1"/>
</dbReference>
<comment type="function">
    <text evidence="9">Catalyzes the first step in the biosynthesis of ornithine lipids, which are phosphorus-free membrane lipids. Catalyzes the 3-hydroxyacyl-acyl carrier protein-dependent acylation of ornithine to form lyso-ornithine lipid (LOL).</text>
</comment>
<evidence type="ECO:0000256" key="5">
    <source>
        <dbReference type="ARBA" id="ARBA00023315"/>
    </source>
</evidence>
<evidence type="ECO:0000256" key="1">
    <source>
        <dbReference type="ARBA" id="ARBA00005189"/>
    </source>
</evidence>
<comment type="caution">
    <text evidence="11">The sequence shown here is derived from an EMBL/GenBank/DDBJ whole genome shotgun (WGS) entry which is preliminary data.</text>
</comment>
<keyword evidence="3" id="KW-0808">Transferase</keyword>
<gene>
    <name evidence="11" type="ORF">GCM10011450_23140</name>
</gene>
<dbReference type="InterPro" id="IPR052351">
    <property type="entry name" value="Ornithine_N-alpha-AT"/>
</dbReference>
<accession>A0A918N051</accession>
<dbReference type="SUPFAM" id="SSF55729">
    <property type="entry name" value="Acyl-CoA N-acyltransferases (Nat)"/>
    <property type="match status" value="1"/>
</dbReference>
<dbReference type="Proteomes" id="UP000608345">
    <property type="component" value="Unassembled WGS sequence"/>
</dbReference>
<evidence type="ECO:0000256" key="3">
    <source>
        <dbReference type="ARBA" id="ARBA00022679"/>
    </source>
</evidence>
<comment type="similarity">
    <text evidence="6">Belongs to the acetyltransferase family. OlsB subfamily.</text>
</comment>
<evidence type="ECO:0000256" key="4">
    <source>
        <dbReference type="ARBA" id="ARBA00023098"/>
    </source>
</evidence>
<keyword evidence="12" id="KW-1185">Reference proteome</keyword>
<reference evidence="11" key="2">
    <citation type="submission" date="2020-09" db="EMBL/GenBank/DDBJ databases">
        <authorList>
            <person name="Sun Q."/>
            <person name="Kim S."/>
        </authorList>
    </citation>
    <scope>NUCLEOTIDE SEQUENCE</scope>
    <source>
        <strain evidence="11">KCTC 23732</strain>
    </source>
</reference>
<dbReference type="PANTHER" id="PTHR37323">
    <property type="entry name" value="GCN5-RELATED N-ACETYLTRANSFERASE"/>
    <property type="match status" value="1"/>
</dbReference>
<evidence type="ECO:0000256" key="7">
    <source>
        <dbReference type="ARBA" id="ARBA00039058"/>
    </source>
</evidence>
<keyword evidence="4" id="KW-0443">Lipid metabolism</keyword>
<proteinExistence type="inferred from homology"/>
<evidence type="ECO:0000313" key="12">
    <source>
        <dbReference type="Proteomes" id="UP000608345"/>
    </source>
</evidence>
<dbReference type="AlphaFoldDB" id="A0A918N051"/>
<sequence>MQELLRTDTDTANQDEPGLVLGLATTPEELEQLQRLRFDVYTKEMNAVFPDAVDGVDVDRYDQWCYHLMVCDVKTGKVVGTYRVMTPEKAIEAKGYYSESEFDISSLDHIRHLLCECGRSCTHADYRNGSAIMMLWTGLTKFLHQRNYRYMLGCASVSLADGGVQASQVWRAAKAEMDKHPELPRVTPLNPYPLEKLDATGEVKIPPLIKGYLKIGARICGEPAWDPNFNAADFPIIIDIESMDPRYRKHFGID</sequence>
<name>A0A918N051_9BURK</name>